<keyword evidence="5" id="KW-0498">Mitosis</keyword>
<organism evidence="10 11">
    <name type="scientific">Psophocarpus tetragonolobus</name>
    <name type="common">Winged bean</name>
    <name type="synonym">Dolichos tetragonolobus</name>
    <dbReference type="NCBI Taxonomy" id="3891"/>
    <lineage>
        <taxon>Eukaryota</taxon>
        <taxon>Viridiplantae</taxon>
        <taxon>Streptophyta</taxon>
        <taxon>Embryophyta</taxon>
        <taxon>Tracheophyta</taxon>
        <taxon>Spermatophyta</taxon>
        <taxon>Magnoliopsida</taxon>
        <taxon>eudicotyledons</taxon>
        <taxon>Gunneridae</taxon>
        <taxon>Pentapetalae</taxon>
        <taxon>rosids</taxon>
        <taxon>fabids</taxon>
        <taxon>Fabales</taxon>
        <taxon>Fabaceae</taxon>
        <taxon>Papilionoideae</taxon>
        <taxon>50 kb inversion clade</taxon>
        <taxon>NPAAA clade</taxon>
        <taxon>indigoferoid/millettioid clade</taxon>
        <taxon>Phaseoleae</taxon>
        <taxon>Psophocarpus</taxon>
    </lineage>
</organism>
<keyword evidence="11" id="KW-1185">Reference proteome</keyword>
<dbReference type="AlphaFoldDB" id="A0AAN9RLK5"/>
<dbReference type="GO" id="GO:0000444">
    <property type="term" value="C:MIS12/MIND type complex"/>
    <property type="evidence" value="ECO:0007669"/>
    <property type="project" value="InterPro"/>
</dbReference>
<dbReference type="GO" id="GO:0051301">
    <property type="term" value="P:cell division"/>
    <property type="evidence" value="ECO:0007669"/>
    <property type="project" value="UniProtKB-KW"/>
</dbReference>
<keyword evidence="6" id="KW-0995">Kinetochore</keyword>
<dbReference type="GO" id="GO:0005634">
    <property type="term" value="C:nucleus"/>
    <property type="evidence" value="ECO:0007669"/>
    <property type="project" value="UniProtKB-SubCell"/>
</dbReference>
<keyword evidence="4" id="KW-0132">Cell division</keyword>
<comment type="subcellular location">
    <subcellularLocation>
        <location evidence="2">Chromosome</location>
        <location evidence="2">Centromere</location>
        <location evidence="2">Kinetochore</location>
    </subcellularLocation>
    <subcellularLocation>
        <location evidence="1">Nucleus</location>
    </subcellularLocation>
</comment>
<dbReference type="EMBL" id="JAYMYS010000033">
    <property type="protein sequence ID" value="KAK7376144.1"/>
    <property type="molecule type" value="Genomic_DNA"/>
</dbReference>
<evidence type="ECO:0000256" key="7">
    <source>
        <dbReference type="ARBA" id="ARBA00023242"/>
    </source>
</evidence>
<evidence type="ECO:0000256" key="6">
    <source>
        <dbReference type="ARBA" id="ARBA00022838"/>
    </source>
</evidence>
<protein>
    <submittedName>
        <fullName evidence="10">Uncharacterized protein</fullName>
    </submittedName>
</protein>
<evidence type="ECO:0000256" key="3">
    <source>
        <dbReference type="ARBA" id="ARBA00022454"/>
    </source>
</evidence>
<dbReference type="GO" id="GO:0007059">
    <property type="term" value="P:chromosome segregation"/>
    <property type="evidence" value="ECO:0007669"/>
    <property type="project" value="TreeGrafter"/>
</dbReference>
<evidence type="ECO:0000313" key="11">
    <source>
        <dbReference type="Proteomes" id="UP001386955"/>
    </source>
</evidence>
<reference evidence="10 11" key="1">
    <citation type="submission" date="2024-01" db="EMBL/GenBank/DDBJ databases">
        <title>The genomes of 5 underutilized Papilionoideae crops provide insights into root nodulation and disease resistanc.</title>
        <authorList>
            <person name="Jiang F."/>
        </authorList>
    </citation>
    <scope>NUCLEOTIDE SEQUENCE [LARGE SCALE GENOMIC DNA]</scope>
    <source>
        <strain evidence="10">DUOXIRENSHENG_FW03</strain>
        <tissue evidence="10">Leaves</tissue>
    </source>
</reference>
<evidence type="ECO:0000313" key="10">
    <source>
        <dbReference type="EMBL" id="KAK7376144.1"/>
    </source>
</evidence>
<evidence type="ECO:0000256" key="1">
    <source>
        <dbReference type="ARBA" id="ARBA00004123"/>
    </source>
</evidence>
<evidence type="ECO:0000256" key="8">
    <source>
        <dbReference type="ARBA" id="ARBA00023306"/>
    </source>
</evidence>
<dbReference type="Proteomes" id="UP001386955">
    <property type="component" value="Unassembled WGS sequence"/>
</dbReference>
<keyword evidence="7" id="KW-0539">Nucleus</keyword>
<evidence type="ECO:0000256" key="9">
    <source>
        <dbReference type="ARBA" id="ARBA00023328"/>
    </source>
</evidence>
<evidence type="ECO:0000256" key="5">
    <source>
        <dbReference type="ARBA" id="ARBA00022776"/>
    </source>
</evidence>
<comment type="caution">
    <text evidence="10">The sequence shown here is derived from an EMBL/GenBank/DDBJ whole genome shotgun (WGS) entry which is preliminary data.</text>
</comment>
<keyword evidence="8" id="KW-0131">Cell cycle</keyword>
<evidence type="ECO:0000256" key="4">
    <source>
        <dbReference type="ARBA" id="ARBA00022618"/>
    </source>
</evidence>
<name>A0AAN9RLK5_PSOTE</name>
<proteinExistence type="predicted"/>
<gene>
    <name evidence="10" type="ORF">VNO78_34998</name>
</gene>
<keyword evidence="9" id="KW-0137">Centromere</keyword>
<sequence>MSTTLRKFPLQYRVHVRRSKNVKPVVCISCRPHVLAQFLIIKALLHVWQSMSFVSSVNFIDSLEPCCLIYGFGSQRGSLQAMEKSPEHGANASKLPSAGIGSRFSNLNKSFKYCLRSLLTSCSKEEVYEAFSSFSNTEKELLHRLFLQVITSLHENLEDGFETICLQTQAGTTLDAVEEIVEEQDLDVLFSDRISITDVAKNLSMAKKNEIQHLMQMVQLGEQHNQMLRTRLQLLKEGNQDLSSASQAVEKLKSMNLNYVANSVNEMHE</sequence>
<keyword evidence="3" id="KW-0158">Chromosome</keyword>
<dbReference type="PANTHER" id="PTHR15459:SF3">
    <property type="entry name" value="POLYAMINE-MODULATED FACTOR 1"/>
    <property type="match status" value="1"/>
</dbReference>
<dbReference type="InterPro" id="IPR007128">
    <property type="entry name" value="PMF1/Nnf1"/>
</dbReference>
<evidence type="ECO:0000256" key="2">
    <source>
        <dbReference type="ARBA" id="ARBA00004629"/>
    </source>
</evidence>
<dbReference type="PANTHER" id="PTHR15459">
    <property type="entry name" value="POLYAMINE-MODULATED FACTOR 1"/>
    <property type="match status" value="1"/>
</dbReference>
<accession>A0AAN9RLK5</accession>